<dbReference type="Proteomes" id="UP000321798">
    <property type="component" value="Unassembled WGS sequence"/>
</dbReference>
<dbReference type="OrthoDB" id="4734262at2"/>
<comment type="caution">
    <text evidence="1">The sequence shown here is derived from an EMBL/GenBank/DDBJ whole genome shotgun (WGS) entry which is preliminary data.</text>
</comment>
<evidence type="ECO:0000313" key="1">
    <source>
        <dbReference type="EMBL" id="GEP69042.1"/>
    </source>
</evidence>
<keyword evidence="2" id="KW-1185">Reference proteome</keyword>
<proteinExistence type="predicted"/>
<name>A0A512PD37_9CELL</name>
<protein>
    <submittedName>
        <fullName evidence="1">Uncharacterized protein</fullName>
    </submittedName>
</protein>
<reference evidence="1 2" key="1">
    <citation type="submission" date="2019-07" db="EMBL/GenBank/DDBJ databases">
        <title>Whole genome shotgun sequence of Cellulomonas soli NBRC 109434.</title>
        <authorList>
            <person name="Hosoyama A."/>
            <person name="Uohara A."/>
            <person name="Ohji S."/>
            <person name="Ichikawa N."/>
        </authorList>
    </citation>
    <scope>NUCLEOTIDE SEQUENCE [LARGE SCALE GENOMIC DNA]</scope>
    <source>
        <strain evidence="1 2">NBRC 109434</strain>
    </source>
</reference>
<dbReference type="EMBL" id="BKAL01000005">
    <property type="protein sequence ID" value="GEP69042.1"/>
    <property type="molecule type" value="Genomic_DNA"/>
</dbReference>
<accession>A0A512PD37</accession>
<evidence type="ECO:0000313" key="2">
    <source>
        <dbReference type="Proteomes" id="UP000321798"/>
    </source>
</evidence>
<sequence length="108" mass="12144">MNALSEEPPAMDAELSDAIGPYFSRGHSPYPRVDRRAAGATARKRTPEVLVREIESLVAEMNSIPVDWTEVGYERGCRYVIDSMARRHPELTGAAMKTLGWNFSYVNR</sequence>
<dbReference type="AlphaFoldDB" id="A0A512PD37"/>
<organism evidence="1 2">
    <name type="scientific">Cellulomonas soli</name>
    <dbReference type="NCBI Taxonomy" id="931535"/>
    <lineage>
        <taxon>Bacteria</taxon>
        <taxon>Bacillati</taxon>
        <taxon>Actinomycetota</taxon>
        <taxon>Actinomycetes</taxon>
        <taxon>Micrococcales</taxon>
        <taxon>Cellulomonadaceae</taxon>
        <taxon>Cellulomonas</taxon>
    </lineage>
</organism>
<gene>
    <name evidence="1" type="ORF">CSO01_17570</name>
</gene>
<dbReference type="RefSeq" id="WP_146952807.1">
    <property type="nucleotide sequence ID" value="NZ_BAABBJ010000003.1"/>
</dbReference>